<keyword evidence="12 15" id="KW-0472">Membrane</keyword>
<keyword evidence="6 15" id="KW-0812">Transmembrane</keyword>
<feature type="transmembrane region" description="Helical" evidence="15">
    <location>
        <begin position="324"/>
        <end position="345"/>
    </location>
</feature>
<comment type="subcellular location">
    <subcellularLocation>
        <location evidence="1">Cell junction</location>
        <location evidence="1">Gap junction</location>
    </subcellularLocation>
    <subcellularLocation>
        <location evidence="2 15">Cell membrane</location>
        <topology evidence="2 15">Multi-pass membrane protein</topology>
    </subcellularLocation>
</comment>
<dbReference type="PRINTS" id="PR01262">
    <property type="entry name" value="INNEXIN"/>
</dbReference>
<keyword evidence="9" id="KW-0689">Ribosomal protein</keyword>
<comment type="function">
    <text evidence="15">Structural component of the gap junctions.</text>
</comment>
<comment type="similarity">
    <text evidence="3">Belongs to the eukaryotic ribosomal protein eS25 family.</text>
</comment>
<evidence type="ECO:0000256" key="15">
    <source>
        <dbReference type="RuleBase" id="RU010713"/>
    </source>
</evidence>
<dbReference type="FunFam" id="3.30.63.20:FF:000001">
    <property type="entry name" value="40S ribosomal protein S25"/>
    <property type="match status" value="1"/>
</dbReference>
<dbReference type="PANTHER" id="PTHR11893:SF9">
    <property type="entry name" value="INNEXIN-7"/>
    <property type="match status" value="1"/>
</dbReference>
<evidence type="ECO:0000256" key="11">
    <source>
        <dbReference type="ARBA" id="ARBA00023065"/>
    </source>
</evidence>
<gene>
    <name evidence="15" type="primary">inx</name>
    <name evidence="17" type="ORF">CBOVIS_LOCUS11616</name>
</gene>
<dbReference type="GO" id="GO:0005921">
    <property type="term" value="C:gap junction"/>
    <property type="evidence" value="ECO:0007669"/>
    <property type="project" value="UniProtKB-SubCell"/>
</dbReference>
<dbReference type="GO" id="GO:0034220">
    <property type="term" value="P:monoatomic ion transmembrane transport"/>
    <property type="evidence" value="ECO:0007669"/>
    <property type="project" value="UniProtKB-KW"/>
</dbReference>
<dbReference type="Pfam" id="PF00876">
    <property type="entry name" value="Innexin"/>
    <property type="match status" value="1"/>
</dbReference>
<proteinExistence type="inferred from homology"/>
<keyword evidence="14 15" id="KW-0407">Ion channel</keyword>
<evidence type="ECO:0000256" key="13">
    <source>
        <dbReference type="ARBA" id="ARBA00023274"/>
    </source>
</evidence>
<feature type="compositionally biased region" description="Basic and acidic residues" evidence="16">
    <location>
        <begin position="621"/>
        <end position="639"/>
    </location>
</feature>
<evidence type="ECO:0000256" key="6">
    <source>
        <dbReference type="ARBA" id="ARBA00022692"/>
    </source>
</evidence>
<dbReference type="InterPro" id="IPR000990">
    <property type="entry name" value="Innexin"/>
</dbReference>
<evidence type="ECO:0000313" key="17">
    <source>
        <dbReference type="EMBL" id="CAB3410047.1"/>
    </source>
</evidence>
<dbReference type="PROSITE" id="PS51013">
    <property type="entry name" value="PANNEXIN"/>
    <property type="match status" value="1"/>
</dbReference>
<keyword evidence="18" id="KW-1185">Reference proteome</keyword>
<sequence length="639" mass="72887">MPPKKDQKGGKAAPAKKKEGSGGKAKKKKWSKGKVRDKLNNMVLFDQATYDKLYKEVITYKLITPSVVSERLKVRASLAKAGLKELQAKGLVKCIVHHHGQVVYTRATKEADMFVFRVLNTVPYTNKTGAKDLIASLHSFLTSNLLVGLAVLISWKQFGGNPIECMVPLDFTGAWVQYSNNYCWAQPTYFVPFSSPLVEEVREDDVVADGIALGSKKEPRIVKKGGEKISYYQWMSFFLLFEAACFRLPCFIWKYFASQSGMQVGEILRVASDENNAVPLVKKANVDALCIHLRGVLRFQKRLKMKNIVPHKFFRFLNLKYSSYYVTFVYFLAKIAFLVNVVLQIKLLNEYMLPRDAQKNYGFDMWKTIFTGGNDTWRENGVFPRVTLCDLVTRDMGNVQTHTIQCVLLLNLFTEKIFVILWAWYLLLATFTAANLFSWLFAVFNDTFNEHFLLNHLEMCETPFNKDDVENREHVVRFMEKYLGVDGLFLLQLIAQHADVVFTTELVGALFKSHYEIEEQRKTLKQMNLVLPILRGNEEIAVESAAASTVQNTPKRAMRASLAPTLRKYGSFEEPDLPTKKFDESSSDDEVESKKSSKKSSPKKSSSANSRRESFAQQCELSRRSLKHSEGEKQSPSKH</sequence>
<dbReference type="Proteomes" id="UP000494206">
    <property type="component" value="Unassembled WGS sequence"/>
</dbReference>
<comment type="similarity">
    <text evidence="15">Belongs to the pannexin family.</text>
</comment>
<evidence type="ECO:0000256" key="8">
    <source>
        <dbReference type="ARBA" id="ARBA00022949"/>
    </source>
</evidence>
<keyword evidence="7" id="KW-0303">Gap junction</keyword>
<feature type="region of interest" description="Disordered" evidence="16">
    <location>
        <begin position="1"/>
        <end position="33"/>
    </location>
</feature>
<dbReference type="Pfam" id="PF03297">
    <property type="entry name" value="Ribosomal_S25"/>
    <property type="match status" value="1"/>
</dbReference>
<accession>A0A8S1FCA1</accession>
<feature type="transmembrane region" description="Helical" evidence="15">
    <location>
        <begin position="417"/>
        <end position="444"/>
    </location>
</feature>
<dbReference type="GO" id="GO:0005243">
    <property type="term" value="F:gap junction channel activity"/>
    <property type="evidence" value="ECO:0007669"/>
    <property type="project" value="TreeGrafter"/>
</dbReference>
<evidence type="ECO:0000256" key="7">
    <source>
        <dbReference type="ARBA" id="ARBA00022868"/>
    </source>
</evidence>
<evidence type="ECO:0000256" key="14">
    <source>
        <dbReference type="ARBA" id="ARBA00023303"/>
    </source>
</evidence>
<keyword evidence="11 15" id="KW-0406">Ion transport</keyword>
<evidence type="ECO:0000256" key="2">
    <source>
        <dbReference type="ARBA" id="ARBA00004651"/>
    </source>
</evidence>
<dbReference type="InterPro" id="IPR004977">
    <property type="entry name" value="Ribosomal_eS25"/>
</dbReference>
<evidence type="ECO:0000256" key="1">
    <source>
        <dbReference type="ARBA" id="ARBA00004610"/>
    </source>
</evidence>
<keyword evidence="4 15" id="KW-0813">Transport</keyword>
<evidence type="ECO:0000313" key="18">
    <source>
        <dbReference type="Proteomes" id="UP000494206"/>
    </source>
</evidence>
<keyword evidence="5" id="KW-1003">Cell membrane</keyword>
<evidence type="ECO:0000256" key="16">
    <source>
        <dbReference type="SAM" id="MobiDB-lite"/>
    </source>
</evidence>
<evidence type="ECO:0000256" key="3">
    <source>
        <dbReference type="ARBA" id="ARBA00009106"/>
    </source>
</evidence>
<dbReference type="Gene3D" id="3.30.63.20">
    <property type="match status" value="1"/>
</dbReference>
<name>A0A8S1FCA1_9PELO</name>
<dbReference type="GO" id="GO:1990904">
    <property type="term" value="C:ribonucleoprotein complex"/>
    <property type="evidence" value="ECO:0007669"/>
    <property type="project" value="UniProtKB-KW"/>
</dbReference>
<evidence type="ECO:0000256" key="5">
    <source>
        <dbReference type="ARBA" id="ARBA00022475"/>
    </source>
</evidence>
<evidence type="ECO:0000256" key="9">
    <source>
        <dbReference type="ARBA" id="ARBA00022980"/>
    </source>
</evidence>
<evidence type="ECO:0000256" key="12">
    <source>
        <dbReference type="ARBA" id="ARBA00023136"/>
    </source>
</evidence>
<dbReference type="EMBL" id="CADEPM010000009">
    <property type="protein sequence ID" value="CAB3410047.1"/>
    <property type="molecule type" value="Genomic_DNA"/>
</dbReference>
<evidence type="ECO:0000256" key="4">
    <source>
        <dbReference type="ARBA" id="ARBA00022448"/>
    </source>
</evidence>
<organism evidence="17 18">
    <name type="scientific">Caenorhabditis bovis</name>
    <dbReference type="NCBI Taxonomy" id="2654633"/>
    <lineage>
        <taxon>Eukaryota</taxon>
        <taxon>Metazoa</taxon>
        <taxon>Ecdysozoa</taxon>
        <taxon>Nematoda</taxon>
        <taxon>Chromadorea</taxon>
        <taxon>Rhabditida</taxon>
        <taxon>Rhabditina</taxon>
        <taxon>Rhabditomorpha</taxon>
        <taxon>Rhabditoidea</taxon>
        <taxon>Rhabditidae</taxon>
        <taxon>Peloderinae</taxon>
        <taxon>Caenorhabditis</taxon>
    </lineage>
</organism>
<comment type="caution">
    <text evidence="17">The sequence shown here is derived from an EMBL/GenBank/DDBJ whole genome shotgun (WGS) entry which is preliminary data.</text>
</comment>
<dbReference type="GO" id="GO:0005840">
    <property type="term" value="C:ribosome"/>
    <property type="evidence" value="ECO:0007669"/>
    <property type="project" value="UniProtKB-KW"/>
</dbReference>
<feature type="region of interest" description="Disordered" evidence="16">
    <location>
        <begin position="569"/>
        <end position="639"/>
    </location>
</feature>
<keyword evidence="8" id="KW-0965">Cell junction</keyword>
<protein>
    <recommendedName>
        <fullName evidence="15">Innexin</fullName>
    </recommendedName>
</protein>
<keyword evidence="13" id="KW-0687">Ribonucleoprotein</keyword>
<dbReference type="GO" id="GO:0005886">
    <property type="term" value="C:plasma membrane"/>
    <property type="evidence" value="ECO:0007669"/>
    <property type="project" value="UniProtKB-SubCell"/>
</dbReference>
<dbReference type="AlphaFoldDB" id="A0A8S1FCA1"/>
<dbReference type="OrthoDB" id="5867527at2759"/>
<feature type="compositionally biased region" description="Basic residues" evidence="16">
    <location>
        <begin position="24"/>
        <end position="33"/>
    </location>
</feature>
<keyword evidence="10 15" id="KW-1133">Transmembrane helix</keyword>
<comment type="caution">
    <text evidence="15">Lacks conserved residue(s) required for the propagation of feature annotation.</text>
</comment>
<reference evidence="17 18" key="1">
    <citation type="submission" date="2020-04" db="EMBL/GenBank/DDBJ databases">
        <authorList>
            <person name="Laetsch R D."/>
            <person name="Stevens L."/>
            <person name="Kumar S."/>
            <person name="Blaxter L. M."/>
        </authorList>
    </citation>
    <scope>NUCLEOTIDE SEQUENCE [LARGE SCALE GENOMIC DNA]</scope>
</reference>
<dbReference type="PANTHER" id="PTHR11893">
    <property type="entry name" value="INNEXIN"/>
    <property type="match status" value="1"/>
</dbReference>
<evidence type="ECO:0000256" key="10">
    <source>
        <dbReference type="ARBA" id="ARBA00022989"/>
    </source>
</evidence>